<protein>
    <recommendedName>
        <fullName evidence="4">Sulfotransferase family protein</fullName>
    </recommendedName>
</protein>
<comment type="caution">
    <text evidence="2">The sequence shown here is derived from an EMBL/GenBank/DDBJ whole genome shotgun (WGS) entry which is preliminary data.</text>
</comment>
<evidence type="ECO:0000256" key="1">
    <source>
        <dbReference type="SAM" id="MobiDB-lite"/>
    </source>
</evidence>
<keyword evidence="3" id="KW-1185">Reference proteome</keyword>
<dbReference type="RefSeq" id="WP_382393009.1">
    <property type="nucleotide sequence ID" value="NZ_JBHTCQ010000001.1"/>
</dbReference>
<evidence type="ECO:0008006" key="4">
    <source>
        <dbReference type="Google" id="ProtNLM"/>
    </source>
</evidence>
<dbReference type="InterPro" id="IPR027417">
    <property type="entry name" value="P-loop_NTPase"/>
</dbReference>
<name>A0ABW2Q9C0_9MICO</name>
<dbReference type="Proteomes" id="UP001596455">
    <property type="component" value="Unassembled WGS sequence"/>
</dbReference>
<dbReference type="SUPFAM" id="SSF52540">
    <property type="entry name" value="P-loop containing nucleoside triphosphate hydrolases"/>
    <property type="match status" value="1"/>
</dbReference>
<evidence type="ECO:0000313" key="3">
    <source>
        <dbReference type="Proteomes" id="UP001596455"/>
    </source>
</evidence>
<organism evidence="2 3">
    <name type="scientific">Georgenia alba</name>
    <dbReference type="NCBI Taxonomy" id="2233858"/>
    <lineage>
        <taxon>Bacteria</taxon>
        <taxon>Bacillati</taxon>
        <taxon>Actinomycetota</taxon>
        <taxon>Actinomycetes</taxon>
        <taxon>Micrococcales</taxon>
        <taxon>Bogoriellaceae</taxon>
        <taxon>Georgenia</taxon>
    </lineage>
</organism>
<proteinExistence type="predicted"/>
<dbReference type="EMBL" id="JBHTCQ010000001">
    <property type="protein sequence ID" value="MFC7405043.1"/>
    <property type="molecule type" value="Genomic_DNA"/>
</dbReference>
<feature type="compositionally biased region" description="Basic and acidic residues" evidence="1">
    <location>
        <begin position="14"/>
        <end position="23"/>
    </location>
</feature>
<evidence type="ECO:0000313" key="2">
    <source>
        <dbReference type="EMBL" id="MFC7405043.1"/>
    </source>
</evidence>
<reference evidence="3" key="1">
    <citation type="journal article" date="2019" name="Int. J. Syst. Evol. Microbiol.">
        <title>The Global Catalogue of Microorganisms (GCM) 10K type strain sequencing project: providing services to taxonomists for standard genome sequencing and annotation.</title>
        <authorList>
            <consortium name="The Broad Institute Genomics Platform"/>
            <consortium name="The Broad Institute Genome Sequencing Center for Infectious Disease"/>
            <person name="Wu L."/>
            <person name="Ma J."/>
        </authorList>
    </citation>
    <scope>NUCLEOTIDE SEQUENCE [LARGE SCALE GENOMIC DNA]</scope>
    <source>
        <strain evidence="3">JCM 1490</strain>
    </source>
</reference>
<sequence length="462" mass="51982">MTTAPPEPWLEGYEQGKHDGARFGDELGPLRPGRGARPLLREALAELMIRDGRGEWVTDEERAELRRLAAGSRQHDWDEMAVTAMAFLAGRFGDSGARAWLAPMLAHAGRYEEAAATSFTWSDGRPAAPDFVVIVSALALLGREDEARARMAGLESRFTNLGKDFVTRWHETDLGRQFDALAAKRPSDGKLPVFFHLPFSGGTSMIVSLKQAVPRAAILEINRRFGLHQIERALDLDADRVARLRLIHQHHPFAMRLPGRDLTYFTVLRDPVSQLSSGYHKRLASKGIVPTRDRSATFEEHAEHTMTNGLTNMLARQIVTTHPDMLERYERHFDRAGAFRTIRVEEDMYWFEATRDLGPDRLLEMSREALDLRFHVVGSMKHLAASHLAGAASVGVPVARRIVHRGKSGRPQGTESDVERRLRDANWVDQTLYEEYTERFERDYADLVRTVDEAAALDAATG</sequence>
<accession>A0ABW2Q9C0</accession>
<feature type="region of interest" description="Disordered" evidence="1">
    <location>
        <begin position="1"/>
        <end position="23"/>
    </location>
</feature>
<gene>
    <name evidence="2" type="ORF">ACFQQL_07965</name>
</gene>
<dbReference type="Gene3D" id="3.40.50.300">
    <property type="entry name" value="P-loop containing nucleotide triphosphate hydrolases"/>
    <property type="match status" value="1"/>
</dbReference>